<dbReference type="Proteomes" id="UP001189429">
    <property type="component" value="Unassembled WGS sequence"/>
</dbReference>
<sequence length="708" mass="77117">MPNLTVRNPATGDPCFGGEEDQQVRTDALRSIPEATELPMDDDGGPQEIIDAPDEDLMGQYDVHDVTQALVRLPNFKSAPVLEWTDPATSQAPRQGPEDSVAELWNLSTEILGDPLLGVFQAAPAHRRAPQRFTDGEAVSLRKLKGDGLNANDRRRTINLIGHAGKAFTNVTIMPELRQMSCKLSSAQFGALQGRSTRDAIPLVDENPAVILVSALIDLETAFDMPDRQQGARQGSVDGPGLFIAIYDMITNDTGGHTLAAGFKGAQVQYGPSFQVFGNSEDFAAIIALTIVDDFDAVTSFLDFMRTRVNASGLTMNVPKTELMLSVAGRGCRELRQRTAKNHIGINMTHVDTQVCALHPTPTVKYLGCLLSATGSYSPEIETRLSPANKAHGRLAQPVLKGNLRIRLKVRLWCSLVRSIALCALELVKKRDAGEAGVESTKPNADAEVAGISKKDRLMTKLLLQHEDNFRGSARDQNVVVRLRVGSHMQVALESSTAQYQKVGKEARDTVAAADYRGHPLGKKPDAYLRMPLFRLSEAAEDSLEEVKAAVARGANPQESAVALMTLVEFGKSLKDSEVKLKATRCFDVRVTTTTDGKDVEEAKWIFAAMSHPAEGVLECGAMGPECVLTPLALYLVVLCMFEQQLLDTVYSIVFSLVEVTRSYDHQVGHLLHRRLNCNTERMESAGCWLAPRLVSLAAPLAAALAWL</sequence>
<organism evidence="2 3">
    <name type="scientific">Prorocentrum cordatum</name>
    <dbReference type="NCBI Taxonomy" id="2364126"/>
    <lineage>
        <taxon>Eukaryota</taxon>
        <taxon>Sar</taxon>
        <taxon>Alveolata</taxon>
        <taxon>Dinophyceae</taxon>
        <taxon>Prorocentrales</taxon>
        <taxon>Prorocentraceae</taxon>
        <taxon>Prorocentrum</taxon>
    </lineage>
</organism>
<accession>A0ABN9SCK7</accession>
<evidence type="ECO:0000313" key="3">
    <source>
        <dbReference type="Proteomes" id="UP001189429"/>
    </source>
</evidence>
<name>A0ABN9SCK7_9DINO</name>
<protein>
    <recommendedName>
        <fullName evidence="4">Reverse transcriptase domain-containing protein</fullName>
    </recommendedName>
</protein>
<dbReference type="PANTHER" id="PTHR47027">
    <property type="entry name" value="REVERSE TRANSCRIPTASE DOMAIN-CONTAINING PROTEIN"/>
    <property type="match status" value="1"/>
</dbReference>
<feature type="region of interest" description="Disordered" evidence="1">
    <location>
        <begin position="1"/>
        <end position="22"/>
    </location>
</feature>
<evidence type="ECO:0008006" key="4">
    <source>
        <dbReference type="Google" id="ProtNLM"/>
    </source>
</evidence>
<dbReference type="PANTHER" id="PTHR47027:SF20">
    <property type="entry name" value="REVERSE TRANSCRIPTASE-LIKE PROTEIN WITH RNA-DIRECTED DNA POLYMERASE DOMAIN"/>
    <property type="match status" value="1"/>
</dbReference>
<proteinExistence type="predicted"/>
<dbReference type="EMBL" id="CAUYUJ010009746">
    <property type="protein sequence ID" value="CAK0827566.1"/>
    <property type="molecule type" value="Genomic_DNA"/>
</dbReference>
<evidence type="ECO:0000256" key="1">
    <source>
        <dbReference type="SAM" id="MobiDB-lite"/>
    </source>
</evidence>
<keyword evidence="3" id="KW-1185">Reference proteome</keyword>
<evidence type="ECO:0000313" key="2">
    <source>
        <dbReference type="EMBL" id="CAK0827566.1"/>
    </source>
</evidence>
<comment type="caution">
    <text evidence="2">The sequence shown here is derived from an EMBL/GenBank/DDBJ whole genome shotgun (WGS) entry which is preliminary data.</text>
</comment>
<reference evidence="2" key="1">
    <citation type="submission" date="2023-10" db="EMBL/GenBank/DDBJ databases">
        <authorList>
            <person name="Chen Y."/>
            <person name="Shah S."/>
            <person name="Dougan E. K."/>
            <person name="Thang M."/>
            <person name="Chan C."/>
        </authorList>
    </citation>
    <scope>NUCLEOTIDE SEQUENCE [LARGE SCALE GENOMIC DNA]</scope>
</reference>
<gene>
    <name evidence="2" type="ORF">PCOR1329_LOCUS27072</name>
</gene>